<proteinExistence type="predicted"/>
<dbReference type="AlphaFoldDB" id="A0A2T0ZWV4"/>
<sequence length="184" mass="21181">MLERNFEKRLNRIGDYTPAQFPSQGQVAEGCERVSNTYAEFIKTRGYGLVRGGRYQFCPADQYRSLAALIFKADTDFSHTDARILGFDAFGMELIAWSERHNSITVNLLKYQIECFDLAAPVLNYPMPTPKKTVPLNRETRTRTILPTDEDTGECWDWQENRMYEAAVRKLGQLEFGEVYGFVP</sequence>
<dbReference type="InterPro" id="IPR014983">
    <property type="entry name" value="GAD-rel"/>
</dbReference>
<dbReference type="RefSeq" id="WP_133166791.1">
    <property type="nucleotide sequence ID" value="NZ_PVUF01000057.1"/>
</dbReference>
<gene>
    <name evidence="2" type="ORF">CLV89_1571</name>
</gene>
<evidence type="ECO:0000313" key="2">
    <source>
        <dbReference type="EMBL" id="PRZ40832.1"/>
    </source>
</evidence>
<dbReference type="OrthoDB" id="7777269at2"/>
<evidence type="ECO:0000313" key="3">
    <source>
        <dbReference type="Proteomes" id="UP000237718"/>
    </source>
</evidence>
<evidence type="ECO:0000259" key="1">
    <source>
        <dbReference type="Pfam" id="PF08887"/>
    </source>
</evidence>
<dbReference type="Pfam" id="PF08887">
    <property type="entry name" value="GAD-like"/>
    <property type="match status" value="1"/>
</dbReference>
<feature type="non-terminal residue" evidence="2">
    <location>
        <position position="184"/>
    </location>
</feature>
<protein>
    <recommendedName>
        <fullName evidence="1">GAD-related domain-containing protein</fullName>
    </recommendedName>
</protein>
<dbReference type="EMBL" id="PVUF01000057">
    <property type="protein sequence ID" value="PRZ40832.1"/>
    <property type="molecule type" value="Genomic_DNA"/>
</dbReference>
<dbReference type="Proteomes" id="UP000237718">
    <property type="component" value="Unassembled WGS sequence"/>
</dbReference>
<feature type="domain" description="GAD-related" evidence="1">
    <location>
        <begin position="6"/>
        <end position="108"/>
    </location>
</feature>
<reference evidence="2 3" key="1">
    <citation type="submission" date="2018-03" db="EMBL/GenBank/DDBJ databases">
        <title>Genomic Encyclopedia of Archaeal and Bacterial Type Strains, Phase II (KMG-II): from individual species to whole genera.</title>
        <authorList>
            <person name="Goeker M."/>
        </authorList>
    </citation>
    <scope>NUCLEOTIDE SEQUENCE [LARGE SCALE GENOMIC DNA]</scope>
    <source>
        <strain evidence="2 3">DSM 25328</strain>
    </source>
</reference>
<comment type="caution">
    <text evidence="2">The sequence shown here is derived from an EMBL/GenBank/DDBJ whole genome shotgun (WGS) entry which is preliminary data.</text>
</comment>
<accession>A0A2T0ZWV4</accession>
<name>A0A2T0ZWV4_TRISK</name>
<organism evidence="2 3">
    <name type="scientific">Tritonibacter scottomollicae</name>
    <name type="common">Epibacterium scottomollicae</name>
    <dbReference type="NCBI Taxonomy" id="483013"/>
    <lineage>
        <taxon>Bacteria</taxon>
        <taxon>Pseudomonadati</taxon>
        <taxon>Pseudomonadota</taxon>
        <taxon>Alphaproteobacteria</taxon>
        <taxon>Rhodobacterales</taxon>
        <taxon>Paracoccaceae</taxon>
        <taxon>Tritonibacter</taxon>
    </lineage>
</organism>